<feature type="compositionally biased region" description="Low complexity" evidence="1">
    <location>
        <begin position="291"/>
        <end position="307"/>
    </location>
</feature>
<feature type="compositionally biased region" description="Basic and acidic residues" evidence="1">
    <location>
        <begin position="308"/>
        <end position="320"/>
    </location>
</feature>
<name>A0A232ESR5_9HYME</name>
<feature type="region of interest" description="Disordered" evidence="1">
    <location>
        <begin position="144"/>
        <end position="166"/>
    </location>
</feature>
<accession>A0A232ESR5</accession>
<comment type="caution">
    <text evidence="2">The sequence shown here is derived from an EMBL/GenBank/DDBJ whole genome shotgun (WGS) entry which is preliminary data.</text>
</comment>
<organism evidence="2 3">
    <name type="scientific">Trichomalopsis sarcophagae</name>
    <dbReference type="NCBI Taxonomy" id="543379"/>
    <lineage>
        <taxon>Eukaryota</taxon>
        <taxon>Metazoa</taxon>
        <taxon>Ecdysozoa</taxon>
        <taxon>Arthropoda</taxon>
        <taxon>Hexapoda</taxon>
        <taxon>Insecta</taxon>
        <taxon>Pterygota</taxon>
        <taxon>Neoptera</taxon>
        <taxon>Endopterygota</taxon>
        <taxon>Hymenoptera</taxon>
        <taxon>Apocrita</taxon>
        <taxon>Proctotrupomorpha</taxon>
        <taxon>Chalcidoidea</taxon>
        <taxon>Pteromalidae</taxon>
        <taxon>Pteromalinae</taxon>
        <taxon>Trichomalopsis</taxon>
    </lineage>
</organism>
<keyword evidence="3" id="KW-1185">Reference proteome</keyword>
<dbReference type="AlphaFoldDB" id="A0A232ESR5"/>
<feature type="compositionally biased region" description="Polar residues" evidence="1">
    <location>
        <begin position="231"/>
        <end position="243"/>
    </location>
</feature>
<feature type="compositionally biased region" description="Basic and acidic residues" evidence="1">
    <location>
        <begin position="205"/>
        <end position="220"/>
    </location>
</feature>
<feature type="region of interest" description="Disordered" evidence="1">
    <location>
        <begin position="205"/>
        <end position="243"/>
    </location>
</feature>
<evidence type="ECO:0000256" key="1">
    <source>
        <dbReference type="SAM" id="MobiDB-lite"/>
    </source>
</evidence>
<feature type="region of interest" description="Disordered" evidence="1">
    <location>
        <begin position="277"/>
        <end position="329"/>
    </location>
</feature>
<sequence length="365" mass="42541">MISQKSADLNSSQKNSQANSTVKYALVNYLKDNVSKIVPIEYIALDRNQTKFKPLDCFDFDVKQKYYVQWFYCTKDGINCDNAECNHEYDIYSAFIKYLGETKEMIERQSQGKRLPVVNKKYVSTTESDDENDAAEINEVKEFKKEKSENKNSCSPTTPEKQTEKFSLASRNCRKRLFDNNESCDKTMASQPHDDRWTRAFENLFDKSQSESSSRDKTDINKSSQRHTNEDSNMNNHKAPSENISTIEENVMPAAKNADNVMDMAREFVENIYSDNENDIDNENQDHGDQQLDLDQGDQQENNQDNQQENHQDHEQENHQNDQQMPDTDGEVLRVKKFVLECILYYENARDGHALEEKQKRYTVN</sequence>
<dbReference type="Proteomes" id="UP000215335">
    <property type="component" value="Unassembled WGS sequence"/>
</dbReference>
<gene>
    <name evidence="2" type="ORF">TSAR_001113</name>
</gene>
<reference evidence="2 3" key="1">
    <citation type="journal article" date="2017" name="Curr. Biol.">
        <title>The Evolution of Venom by Co-option of Single-Copy Genes.</title>
        <authorList>
            <person name="Martinson E.O."/>
            <person name="Mrinalini"/>
            <person name="Kelkar Y.D."/>
            <person name="Chang C.H."/>
            <person name="Werren J.H."/>
        </authorList>
    </citation>
    <scope>NUCLEOTIDE SEQUENCE [LARGE SCALE GENOMIC DNA]</scope>
    <source>
        <strain evidence="2 3">Alberta</strain>
        <tissue evidence="2">Whole body</tissue>
    </source>
</reference>
<dbReference type="EMBL" id="NNAY01002381">
    <property type="protein sequence ID" value="OXU21395.1"/>
    <property type="molecule type" value="Genomic_DNA"/>
</dbReference>
<proteinExistence type="predicted"/>
<protein>
    <submittedName>
        <fullName evidence="2">Uncharacterized protein</fullName>
    </submittedName>
</protein>
<evidence type="ECO:0000313" key="2">
    <source>
        <dbReference type="EMBL" id="OXU21395.1"/>
    </source>
</evidence>
<evidence type="ECO:0000313" key="3">
    <source>
        <dbReference type="Proteomes" id="UP000215335"/>
    </source>
</evidence>